<dbReference type="EMBL" id="JACQRX010000043">
    <property type="protein sequence ID" value="MBI4251014.1"/>
    <property type="molecule type" value="Genomic_DNA"/>
</dbReference>
<keyword evidence="7 8" id="KW-0472">Membrane</keyword>
<feature type="transmembrane region" description="Helical" evidence="8">
    <location>
        <begin position="118"/>
        <end position="138"/>
    </location>
</feature>
<evidence type="ECO:0000313" key="10">
    <source>
        <dbReference type="Proteomes" id="UP000752292"/>
    </source>
</evidence>
<keyword evidence="2" id="KW-0813">Transport</keyword>
<protein>
    <recommendedName>
        <fullName evidence="11">Iron ABC transporter permease</fullName>
    </recommendedName>
</protein>
<feature type="non-terminal residue" evidence="9">
    <location>
        <position position="157"/>
    </location>
</feature>
<evidence type="ECO:0000256" key="7">
    <source>
        <dbReference type="ARBA" id="ARBA00023136"/>
    </source>
</evidence>
<proteinExistence type="predicted"/>
<name>A0A932ZT63_UNCTE</name>
<dbReference type="SUPFAM" id="SSF161098">
    <property type="entry name" value="MetI-like"/>
    <property type="match status" value="1"/>
</dbReference>
<dbReference type="PANTHER" id="PTHR43357:SF4">
    <property type="entry name" value="INNER MEMBRANE ABC TRANSPORTER PERMEASE PROTEIN YDCV"/>
    <property type="match status" value="1"/>
</dbReference>
<keyword evidence="6 8" id="KW-1133">Transmembrane helix</keyword>
<gene>
    <name evidence="9" type="ORF">HY618_01010</name>
</gene>
<evidence type="ECO:0000256" key="3">
    <source>
        <dbReference type="ARBA" id="ARBA00022475"/>
    </source>
</evidence>
<dbReference type="Proteomes" id="UP000752292">
    <property type="component" value="Unassembled WGS sequence"/>
</dbReference>
<feature type="transmembrane region" description="Helical" evidence="8">
    <location>
        <begin position="29"/>
        <end position="53"/>
    </location>
</feature>
<accession>A0A932ZT63</accession>
<evidence type="ECO:0000256" key="5">
    <source>
        <dbReference type="ARBA" id="ARBA00022692"/>
    </source>
</evidence>
<feature type="transmembrane region" description="Helical" evidence="8">
    <location>
        <begin position="84"/>
        <end position="106"/>
    </location>
</feature>
<comment type="caution">
    <text evidence="9">The sequence shown here is derived from an EMBL/GenBank/DDBJ whole genome shotgun (WGS) entry which is preliminary data.</text>
</comment>
<reference evidence="9" key="1">
    <citation type="submission" date="2020-07" db="EMBL/GenBank/DDBJ databases">
        <title>Huge and variable diversity of episymbiotic CPR bacteria and DPANN archaea in groundwater ecosystems.</title>
        <authorList>
            <person name="He C.Y."/>
            <person name="Keren R."/>
            <person name="Whittaker M."/>
            <person name="Farag I.F."/>
            <person name="Doudna J."/>
            <person name="Cate J.H.D."/>
            <person name="Banfield J.F."/>
        </authorList>
    </citation>
    <scope>NUCLEOTIDE SEQUENCE</scope>
    <source>
        <strain evidence="9">NC_groundwater_1370_Ag_S-0.2um_69_93</strain>
    </source>
</reference>
<dbReference type="GO" id="GO:0005886">
    <property type="term" value="C:plasma membrane"/>
    <property type="evidence" value="ECO:0007669"/>
    <property type="project" value="UniProtKB-SubCell"/>
</dbReference>
<evidence type="ECO:0000256" key="6">
    <source>
        <dbReference type="ARBA" id="ARBA00022989"/>
    </source>
</evidence>
<dbReference type="AlphaFoldDB" id="A0A932ZT63"/>
<evidence type="ECO:0000256" key="4">
    <source>
        <dbReference type="ARBA" id="ARBA00022519"/>
    </source>
</evidence>
<dbReference type="Gene3D" id="1.10.3720.10">
    <property type="entry name" value="MetI-like"/>
    <property type="match status" value="1"/>
</dbReference>
<sequence>MATISTTEETAALRGWRNFLTAENAANTLVSALVAAMVLLPLFALVLSSFLVLDDLGFGTDWGLDNYREMVQGHVIRKAFLNTLFVSSGSTLLAACLGVSLAWINARTNCPFRDRLEPLNLIPFFLSPFVGAIAWHNLASPQIGLLNNLARDLLGIE</sequence>
<comment type="subcellular location">
    <subcellularLocation>
        <location evidence="1">Cell inner membrane</location>
        <topology evidence="1">Multi-pass membrane protein</topology>
    </subcellularLocation>
</comment>
<evidence type="ECO:0000256" key="8">
    <source>
        <dbReference type="SAM" id="Phobius"/>
    </source>
</evidence>
<evidence type="ECO:0000313" key="9">
    <source>
        <dbReference type="EMBL" id="MBI4251014.1"/>
    </source>
</evidence>
<evidence type="ECO:0008006" key="11">
    <source>
        <dbReference type="Google" id="ProtNLM"/>
    </source>
</evidence>
<keyword evidence="5 8" id="KW-0812">Transmembrane</keyword>
<dbReference type="InterPro" id="IPR035906">
    <property type="entry name" value="MetI-like_sf"/>
</dbReference>
<keyword evidence="3" id="KW-1003">Cell membrane</keyword>
<evidence type="ECO:0000256" key="2">
    <source>
        <dbReference type="ARBA" id="ARBA00022448"/>
    </source>
</evidence>
<dbReference type="PANTHER" id="PTHR43357">
    <property type="entry name" value="INNER MEMBRANE ABC TRANSPORTER PERMEASE PROTEIN YDCV"/>
    <property type="match status" value="1"/>
</dbReference>
<organism evidence="9 10">
    <name type="scientific">Tectimicrobiota bacterium</name>
    <dbReference type="NCBI Taxonomy" id="2528274"/>
    <lineage>
        <taxon>Bacteria</taxon>
        <taxon>Pseudomonadati</taxon>
        <taxon>Nitrospinota/Tectimicrobiota group</taxon>
        <taxon>Candidatus Tectimicrobiota</taxon>
    </lineage>
</organism>
<evidence type="ECO:0000256" key="1">
    <source>
        <dbReference type="ARBA" id="ARBA00004429"/>
    </source>
</evidence>
<keyword evidence="4" id="KW-0997">Cell inner membrane</keyword>